<dbReference type="InterPro" id="IPR057670">
    <property type="entry name" value="SH3_retrovirus"/>
</dbReference>
<dbReference type="AlphaFoldDB" id="A0A438EIA1"/>
<dbReference type="Pfam" id="PF07727">
    <property type="entry name" value="RVT_2"/>
    <property type="match status" value="1"/>
</dbReference>
<dbReference type="Proteomes" id="UP000288805">
    <property type="component" value="Unassembled WGS sequence"/>
</dbReference>
<name>A0A438EIA1_VITVI</name>
<feature type="domain" description="Reverse transcriptase Ty1/copia-type" evidence="1">
    <location>
        <begin position="180"/>
        <end position="423"/>
    </location>
</feature>
<accession>A0A438EIA1</accession>
<reference evidence="4 5" key="1">
    <citation type="journal article" date="2018" name="PLoS Genet.">
        <title>Population sequencing reveals clonal diversity and ancestral inbreeding in the grapevine cultivar Chardonnay.</title>
        <authorList>
            <person name="Roach M.J."/>
            <person name="Johnson D.L."/>
            <person name="Bohlmann J."/>
            <person name="van Vuuren H.J."/>
            <person name="Jones S.J."/>
            <person name="Pretorius I.S."/>
            <person name="Schmidt S.A."/>
            <person name="Borneman A.R."/>
        </authorList>
    </citation>
    <scope>NUCLEOTIDE SEQUENCE [LARGE SCALE GENOMIC DNA]</scope>
    <source>
        <strain evidence="5">cv. Chardonnay</strain>
        <tissue evidence="4">Leaf</tissue>
    </source>
</reference>
<evidence type="ECO:0000313" key="5">
    <source>
        <dbReference type="Proteomes" id="UP000288805"/>
    </source>
</evidence>
<feature type="domain" description="GAG-pre-integrase" evidence="2">
    <location>
        <begin position="10"/>
        <end position="70"/>
    </location>
</feature>
<dbReference type="Pfam" id="PF25597">
    <property type="entry name" value="SH3_retrovirus"/>
    <property type="match status" value="1"/>
</dbReference>
<feature type="domain" description="Retroviral polymerase SH3-like" evidence="3">
    <location>
        <begin position="104"/>
        <end position="159"/>
    </location>
</feature>
<organism evidence="4 5">
    <name type="scientific">Vitis vinifera</name>
    <name type="common">Grape</name>
    <dbReference type="NCBI Taxonomy" id="29760"/>
    <lineage>
        <taxon>Eukaryota</taxon>
        <taxon>Viridiplantae</taxon>
        <taxon>Streptophyta</taxon>
        <taxon>Embryophyta</taxon>
        <taxon>Tracheophyta</taxon>
        <taxon>Spermatophyta</taxon>
        <taxon>Magnoliopsida</taxon>
        <taxon>eudicotyledons</taxon>
        <taxon>Gunneridae</taxon>
        <taxon>Pentapetalae</taxon>
        <taxon>rosids</taxon>
        <taxon>Vitales</taxon>
        <taxon>Vitaceae</taxon>
        <taxon>Viteae</taxon>
        <taxon>Vitis</taxon>
    </lineage>
</organism>
<sequence>MKGKSFALNMLEDEQIAAAQHENNTMLWHKRLGHFHHNAVLYMKKNQIVEGLPDLEEELPICAACQYGKQTRLPFPQKAAWKSTQKLQLVHTDVSGPQKTPYLKVKRDKLDKKSEPGIFIGYSSTSKAYRIYLPQNNKIVVSRDVKFLETEKWSWDEQNQLYIDEDVDELPEELNMIDKNNTWELVDRPSHKKPIGVKWVYRTKLNSDGSINKHKARLVVKGYAQMFGVDFSETFAPVARLDTIRMLLALAAQRKWKIYQLDVKSAFLNGYLEEEIFVEQLEGFAIKGKEEKVYLLKKALYGLRQAPRAWYSRIDTHLLTLGFHKSLSEFTLYIKKIEEDILIVSLYVDDLLVTGSNAGFVNKFKAEMKQVFEMTDLGEMSYFLGMEVHQKQNEIFICQQKYAKEILKKFKMEECKSTSTPMNQKEKFCKEDGAEKVDEGLYRSMIGCLMYLTATRPDIMHVVSLLSRYMHCASEIHFQAAKRVIRYVKGIVDYGIKFSQVQSFNFHGFSDSDWAGCVDDMRSTLGYCFSFGSGVFSWSSRKQEVVAQSTAEAEYIVAVAAVNQALWLRKLLTDLDMKQEVSTKVFVDNQATISIANDPVFHDLSFYEKDLEFAAPKSRRSVESYALVAAEGKAEIVNHMQLKSTRLLEC</sequence>
<proteinExistence type="predicted"/>
<dbReference type="PANTHER" id="PTHR11439">
    <property type="entry name" value="GAG-POL-RELATED RETROTRANSPOSON"/>
    <property type="match status" value="1"/>
</dbReference>
<dbReference type="InterPro" id="IPR013103">
    <property type="entry name" value="RVT_2"/>
</dbReference>
<gene>
    <name evidence="4" type="primary">RE1_2176</name>
    <name evidence="4" type="ORF">CK203_098403</name>
</gene>
<evidence type="ECO:0000259" key="1">
    <source>
        <dbReference type="Pfam" id="PF07727"/>
    </source>
</evidence>
<dbReference type="InterPro" id="IPR025724">
    <property type="entry name" value="GAG-pre-integrase_dom"/>
</dbReference>
<dbReference type="EMBL" id="QGNW01001283">
    <property type="protein sequence ID" value="RVW47431.1"/>
    <property type="molecule type" value="Genomic_DNA"/>
</dbReference>
<evidence type="ECO:0000259" key="3">
    <source>
        <dbReference type="Pfam" id="PF25597"/>
    </source>
</evidence>
<dbReference type="InterPro" id="IPR043502">
    <property type="entry name" value="DNA/RNA_pol_sf"/>
</dbReference>
<dbReference type="SUPFAM" id="SSF56672">
    <property type="entry name" value="DNA/RNA polymerases"/>
    <property type="match status" value="1"/>
</dbReference>
<protein>
    <submittedName>
        <fullName evidence="4">Retrovirus-related Pol polyprotein from transposon RE1</fullName>
    </submittedName>
</protein>
<dbReference type="PANTHER" id="PTHR11439:SF503">
    <property type="entry name" value="CYSTEINE-RICH RLK (RECEPTOR-LIKE PROTEIN KINASE) 8"/>
    <property type="match status" value="1"/>
</dbReference>
<dbReference type="Pfam" id="PF13976">
    <property type="entry name" value="gag_pre-integrs"/>
    <property type="match status" value="1"/>
</dbReference>
<comment type="caution">
    <text evidence="4">The sequence shown here is derived from an EMBL/GenBank/DDBJ whole genome shotgun (WGS) entry which is preliminary data.</text>
</comment>
<dbReference type="CDD" id="cd09272">
    <property type="entry name" value="RNase_HI_RT_Ty1"/>
    <property type="match status" value="1"/>
</dbReference>
<evidence type="ECO:0000313" key="4">
    <source>
        <dbReference type="EMBL" id="RVW47431.1"/>
    </source>
</evidence>
<evidence type="ECO:0000259" key="2">
    <source>
        <dbReference type="Pfam" id="PF13976"/>
    </source>
</evidence>